<evidence type="ECO:0000313" key="2">
    <source>
        <dbReference type="Proteomes" id="UP001302265"/>
    </source>
</evidence>
<dbReference type="RefSeq" id="YP_011108876.1">
    <property type="nucleotide sequence ID" value="NC_092586.1"/>
</dbReference>
<accession>A0AA86XLU2</accession>
<organism evidence="1 2">
    <name type="scientific">Caudoviricetes sp. vir215</name>
    <dbReference type="NCBI Taxonomy" id="3068354"/>
    <lineage>
        <taxon>Viruses</taxon>
        <taxon>Duplodnaviria</taxon>
        <taxon>Heunggongvirae</taxon>
        <taxon>Uroviricota</taxon>
        <taxon>Caudoviricetes</taxon>
    </lineage>
</organism>
<gene>
    <name evidence="1" type="ORF">vir215_00021</name>
</gene>
<protein>
    <submittedName>
        <fullName evidence="1">Uncharacterized protein</fullName>
    </submittedName>
</protein>
<evidence type="ECO:0000313" key="1">
    <source>
        <dbReference type="EMBL" id="DBA35323.1"/>
    </source>
</evidence>
<dbReference type="GeneID" id="98835791"/>
<sequence>MSLDETSAEFKAMKEEWQRRAADVASIDEACALAKEIMALDHDYGTYIHACRISIKAIRDATVVFETAITGSVTHAMETIDKLDVWKSGGRIDKMVEESAGYLPKIGTFEWVLARVRHGAEYHQFRRAGWAKYRRDAVLDMSDPAPAIIDTKYPAYKDAFVRILSASDMTADDWEEVD</sequence>
<reference evidence="1 2" key="1">
    <citation type="journal article" date="2023" name="Nat. Microbiol.">
        <title>A compendium of viruses from methanogenic archaea reveals their diversity and adaptations to the gut environment.</title>
        <authorList>
            <person name="Medvedeva S."/>
            <person name="Borrel G."/>
            <person name="Krupovic M."/>
            <person name="Gribaldo S."/>
        </authorList>
    </citation>
    <scope>NUCLEOTIDE SEQUENCE [LARGE SCALE GENOMIC DNA]</scope>
</reference>
<proteinExistence type="predicted"/>
<name>A0AA86XLU2_9CAUD</name>
<dbReference type="EMBL" id="BK063676">
    <property type="protein sequence ID" value="DBA35323.1"/>
    <property type="molecule type" value="Genomic_DNA"/>
</dbReference>
<dbReference type="Proteomes" id="UP001302265">
    <property type="component" value="Segment"/>
</dbReference>
<keyword evidence="2" id="KW-1185">Reference proteome</keyword>